<evidence type="ECO:0000313" key="3">
    <source>
        <dbReference type="Proteomes" id="UP000294581"/>
    </source>
</evidence>
<proteinExistence type="predicted"/>
<protein>
    <submittedName>
        <fullName evidence="2">PucR-like helix-turn-helix protein</fullName>
    </submittedName>
</protein>
<dbReference type="InterPro" id="IPR025736">
    <property type="entry name" value="PucR_C-HTH_dom"/>
</dbReference>
<dbReference type="PANTHER" id="PTHR33744">
    <property type="entry name" value="CARBOHYDRATE DIACID REGULATOR"/>
    <property type="match status" value="1"/>
</dbReference>
<dbReference type="Pfam" id="PF13556">
    <property type="entry name" value="HTH_30"/>
    <property type="match status" value="1"/>
</dbReference>
<dbReference type="Gene3D" id="1.10.10.2840">
    <property type="entry name" value="PucR C-terminal helix-turn-helix domain"/>
    <property type="match status" value="1"/>
</dbReference>
<evidence type="ECO:0000313" key="2">
    <source>
        <dbReference type="EMBL" id="TDY51089.1"/>
    </source>
</evidence>
<reference evidence="2 3" key="1">
    <citation type="submission" date="2019-03" db="EMBL/GenBank/DDBJ databases">
        <title>Genomic Encyclopedia of Type Strains, Phase IV (KMG-IV): sequencing the most valuable type-strain genomes for metagenomic binning, comparative biology and taxonomic classification.</title>
        <authorList>
            <person name="Goeker M."/>
        </authorList>
    </citation>
    <scope>NUCLEOTIDE SEQUENCE [LARGE SCALE GENOMIC DNA]</scope>
    <source>
        <strain evidence="2 3">DSM 17974</strain>
    </source>
</reference>
<dbReference type="InterPro" id="IPR042070">
    <property type="entry name" value="PucR_C-HTH_sf"/>
</dbReference>
<organism evidence="2 3">
    <name type="scientific">Alicyclobacillus sacchari</name>
    <dbReference type="NCBI Taxonomy" id="392010"/>
    <lineage>
        <taxon>Bacteria</taxon>
        <taxon>Bacillati</taxon>
        <taxon>Bacillota</taxon>
        <taxon>Bacilli</taxon>
        <taxon>Bacillales</taxon>
        <taxon>Alicyclobacillaceae</taxon>
        <taxon>Alicyclobacillus</taxon>
    </lineage>
</organism>
<sequence>MDWWHDALDYWAKAFGVGWTLVEWPPSHTDVPRFGWCQSEDGWLLRLDEGRAIRFLDWNAPEQVRSALAWTLRQLAQAHRSGSERPVGQAYRSCREMTFAELTVAVARADNRDDRRDWGALMQKKFPGYFVAIEWTARHANHERQLEEDADIARHVTEAVLGSGWHEFEAGGPSLLVFLSNDDLAAIECDGAASTSTCAQPFPQLLAVAEQLAAAVRAEAFVDARVWVSMPVMGLHRISSALASLQLTARMGERHNRTYGVFGDDPGLYLVSVVDALQWNVLQAMLTARAVQPLTEWPEGWRELTAAMLKANLNASEAARSIYVHRNTLLARIERLHEASGFDVRRGEDAIALYLAACSTPQQVASS</sequence>
<accession>A0A4R8LTQ4</accession>
<dbReference type="Proteomes" id="UP000294581">
    <property type="component" value="Unassembled WGS sequence"/>
</dbReference>
<dbReference type="AlphaFoldDB" id="A0A4R8LTQ4"/>
<dbReference type="InterPro" id="IPR051448">
    <property type="entry name" value="CdaR-like_regulators"/>
</dbReference>
<feature type="domain" description="PucR C-terminal helix-turn-helix" evidence="1">
    <location>
        <begin position="306"/>
        <end position="356"/>
    </location>
</feature>
<dbReference type="PANTHER" id="PTHR33744:SF15">
    <property type="entry name" value="CARBOHYDRATE DIACID REGULATOR"/>
    <property type="match status" value="1"/>
</dbReference>
<dbReference type="OrthoDB" id="9792148at2"/>
<name>A0A4R8LTQ4_9BACL</name>
<keyword evidence="3" id="KW-1185">Reference proteome</keyword>
<dbReference type="EMBL" id="SORF01000001">
    <property type="protein sequence ID" value="TDY51089.1"/>
    <property type="molecule type" value="Genomic_DNA"/>
</dbReference>
<dbReference type="RefSeq" id="WP_134158080.1">
    <property type="nucleotide sequence ID" value="NZ_BSUS01000001.1"/>
</dbReference>
<evidence type="ECO:0000259" key="1">
    <source>
        <dbReference type="Pfam" id="PF13556"/>
    </source>
</evidence>
<gene>
    <name evidence="2" type="ORF">C7445_10181</name>
</gene>
<comment type="caution">
    <text evidence="2">The sequence shown here is derived from an EMBL/GenBank/DDBJ whole genome shotgun (WGS) entry which is preliminary data.</text>
</comment>